<protein>
    <submittedName>
        <fullName evidence="1">Uncharacterized protein</fullName>
    </submittedName>
</protein>
<gene>
    <name evidence="1" type="ORF">HOLleu_28257</name>
</gene>
<keyword evidence="2" id="KW-1185">Reference proteome</keyword>
<dbReference type="Proteomes" id="UP001152320">
    <property type="component" value="Chromosome 14"/>
</dbReference>
<dbReference type="AlphaFoldDB" id="A0A9Q1BLM1"/>
<accession>A0A9Q1BLM1</accession>
<sequence>MMADTDGPDESVLVKAKHVKFYKRCLDILPNAYASLDTSAYHCLLCLVWSGCLRFVRCDCR</sequence>
<proteinExistence type="predicted"/>
<organism evidence="1 2">
    <name type="scientific">Holothuria leucospilota</name>
    <name type="common">Black long sea cucumber</name>
    <name type="synonym">Mertensiothuria leucospilota</name>
    <dbReference type="NCBI Taxonomy" id="206669"/>
    <lineage>
        <taxon>Eukaryota</taxon>
        <taxon>Metazoa</taxon>
        <taxon>Echinodermata</taxon>
        <taxon>Eleutherozoa</taxon>
        <taxon>Echinozoa</taxon>
        <taxon>Holothuroidea</taxon>
        <taxon>Aspidochirotacea</taxon>
        <taxon>Aspidochirotida</taxon>
        <taxon>Holothuriidae</taxon>
        <taxon>Holothuria</taxon>
    </lineage>
</organism>
<reference evidence="1" key="1">
    <citation type="submission" date="2021-10" db="EMBL/GenBank/DDBJ databases">
        <title>Tropical sea cucumber genome reveals ecological adaptation and Cuvierian tubules defense mechanism.</title>
        <authorList>
            <person name="Chen T."/>
        </authorList>
    </citation>
    <scope>NUCLEOTIDE SEQUENCE</scope>
    <source>
        <strain evidence="1">Nanhai2018</strain>
        <tissue evidence="1">Muscle</tissue>
    </source>
</reference>
<comment type="caution">
    <text evidence="1">The sequence shown here is derived from an EMBL/GenBank/DDBJ whole genome shotgun (WGS) entry which is preliminary data.</text>
</comment>
<evidence type="ECO:0000313" key="2">
    <source>
        <dbReference type="Proteomes" id="UP001152320"/>
    </source>
</evidence>
<evidence type="ECO:0000313" key="1">
    <source>
        <dbReference type="EMBL" id="KAJ8028983.1"/>
    </source>
</evidence>
<name>A0A9Q1BLM1_HOLLE</name>
<dbReference type="EMBL" id="JAIZAY010000014">
    <property type="protein sequence ID" value="KAJ8028983.1"/>
    <property type="molecule type" value="Genomic_DNA"/>
</dbReference>
<dbReference type="OrthoDB" id="24893at2759"/>